<proteinExistence type="predicted"/>
<feature type="compositionally biased region" description="Gly residues" evidence="3">
    <location>
        <begin position="110"/>
        <end position="133"/>
    </location>
</feature>
<comment type="caution">
    <text evidence="4">The sequence shown here is derived from an EMBL/GenBank/DDBJ whole genome shotgun (WGS) entry which is preliminary data.</text>
</comment>
<dbReference type="SUPFAM" id="SSF50249">
    <property type="entry name" value="Nucleic acid-binding proteins"/>
    <property type="match status" value="1"/>
</dbReference>
<keyword evidence="5" id="KW-1185">Reference proteome</keyword>
<organism evidence="4 5">
    <name type="scientific">Streptomyces palmae</name>
    <dbReference type="NCBI Taxonomy" id="1701085"/>
    <lineage>
        <taxon>Bacteria</taxon>
        <taxon>Bacillati</taxon>
        <taxon>Actinomycetota</taxon>
        <taxon>Actinomycetes</taxon>
        <taxon>Kitasatosporales</taxon>
        <taxon>Streptomycetaceae</taxon>
        <taxon>Streptomyces</taxon>
    </lineage>
</organism>
<dbReference type="GO" id="GO:0003697">
    <property type="term" value="F:single-stranded DNA binding"/>
    <property type="evidence" value="ECO:0007669"/>
    <property type="project" value="InterPro"/>
</dbReference>
<dbReference type="Proteomes" id="UP000297948">
    <property type="component" value="Unassembled WGS sequence"/>
</dbReference>
<dbReference type="InterPro" id="IPR000424">
    <property type="entry name" value="Primosome_PriB/ssb"/>
</dbReference>
<gene>
    <name evidence="4" type="ORF">E4099_02870</name>
</gene>
<dbReference type="EMBL" id="SRID01000013">
    <property type="protein sequence ID" value="TGB17806.1"/>
    <property type="molecule type" value="Genomic_DNA"/>
</dbReference>
<evidence type="ECO:0000256" key="2">
    <source>
        <dbReference type="PROSITE-ProRule" id="PRU00252"/>
    </source>
</evidence>
<dbReference type="RefSeq" id="WP_135337300.1">
    <property type="nucleotide sequence ID" value="NZ_JBHLTX010000042.1"/>
</dbReference>
<accession>A0A4Z0HCS7</accession>
<name>A0A4Z0HCS7_9ACTN</name>
<evidence type="ECO:0000313" key="5">
    <source>
        <dbReference type="Proteomes" id="UP000297948"/>
    </source>
</evidence>
<protein>
    <submittedName>
        <fullName evidence="4">Single-stranded DNA-binding protein</fullName>
    </submittedName>
</protein>
<sequence>MSETLVTVVGNVATRPDFRLTAGGGVAVVRFRLAATARRWDRAREAWVDAHTSFYTVWAWRSLAENVAASVAVGEPLVVHGRLRVREERRDVRTGPPQPGEALQPPGAPEPGGGEGAGGVGGGDTAVVGRGGDGGVRWVSTEIEAVAVGHDLSRGTAAFRRVSLAKPQLTGALAP</sequence>
<dbReference type="InterPro" id="IPR012340">
    <property type="entry name" value="NA-bd_OB-fold"/>
</dbReference>
<evidence type="ECO:0000256" key="1">
    <source>
        <dbReference type="ARBA" id="ARBA00023125"/>
    </source>
</evidence>
<dbReference type="OrthoDB" id="4427276at2"/>
<dbReference type="CDD" id="cd04496">
    <property type="entry name" value="SSB_OBF"/>
    <property type="match status" value="1"/>
</dbReference>
<reference evidence="4 5" key="1">
    <citation type="submission" date="2019-03" db="EMBL/GenBank/DDBJ databases">
        <authorList>
            <person name="Gonzalez-Pimentel J.L."/>
        </authorList>
    </citation>
    <scope>NUCLEOTIDE SEQUENCE [LARGE SCALE GENOMIC DNA]</scope>
    <source>
        <strain evidence="4 5">JCM 31289</strain>
    </source>
</reference>
<dbReference type="AlphaFoldDB" id="A0A4Z0HCS7"/>
<dbReference type="PROSITE" id="PS50935">
    <property type="entry name" value="SSB"/>
    <property type="match status" value="1"/>
</dbReference>
<evidence type="ECO:0000256" key="3">
    <source>
        <dbReference type="SAM" id="MobiDB-lite"/>
    </source>
</evidence>
<dbReference type="Pfam" id="PF00436">
    <property type="entry name" value="SSB"/>
    <property type="match status" value="1"/>
</dbReference>
<feature type="region of interest" description="Disordered" evidence="3">
    <location>
        <begin position="88"/>
        <end position="133"/>
    </location>
</feature>
<dbReference type="Gene3D" id="2.40.50.140">
    <property type="entry name" value="Nucleic acid-binding proteins"/>
    <property type="match status" value="1"/>
</dbReference>
<keyword evidence="1 2" id="KW-0238">DNA-binding</keyword>
<dbReference type="GO" id="GO:0006260">
    <property type="term" value="P:DNA replication"/>
    <property type="evidence" value="ECO:0007669"/>
    <property type="project" value="InterPro"/>
</dbReference>
<evidence type="ECO:0000313" key="4">
    <source>
        <dbReference type="EMBL" id="TGB17806.1"/>
    </source>
</evidence>